<evidence type="ECO:0000256" key="2">
    <source>
        <dbReference type="ARBA" id="ARBA00022777"/>
    </source>
</evidence>
<dbReference type="EMBL" id="CP006650">
    <property type="protein sequence ID" value="AGT08564.1"/>
    <property type="molecule type" value="Genomic_DNA"/>
</dbReference>
<gene>
    <name evidence="4" type="ORF">JCM7686_1463</name>
</gene>
<name>S5XMS8_PARAH</name>
<protein>
    <submittedName>
        <fullName evidence="4">Carbohydrate kinase</fullName>
    </submittedName>
</protein>
<evidence type="ECO:0000313" key="4">
    <source>
        <dbReference type="EMBL" id="AGT08564.1"/>
    </source>
</evidence>
<dbReference type="InterPro" id="IPR029056">
    <property type="entry name" value="Ribokinase-like"/>
</dbReference>
<reference evidence="4 5" key="1">
    <citation type="journal article" date="2014" name="BMC Genomics">
        <title>Architecture and functions of a multipartite genome of the methylotrophic bacterium Paracoccus aminophilus JCM 7686, containing primary and secondary chromids.</title>
        <authorList>
            <person name="Dziewit L."/>
            <person name="Czarnecki J."/>
            <person name="Wibberg D."/>
            <person name="Radlinska M."/>
            <person name="Mrozek P."/>
            <person name="Szymczak M."/>
            <person name="Schluter A."/>
            <person name="Puhler A."/>
            <person name="Bartosik D."/>
        </authorList>
    </citation>
    <scope>NUCLEOTIDE SEQUENCE [LARGE SCALE GENOMIC DNA]</scope>
    <source>
        <strain evidence="4">JCM 7686</strain>
    </source>
</reference>
<dbReference type="PANTHER" id="PTHR10584:SF166">
    <property type="entry name" value="RIBOKINASE"/>
    <property type="match status" value="1"/>
</dbReference>
<evidence type="ECO:0000259" key="3">
    <source>
        <dbReference type="Pfam" id="PF00294"/>
    </source>
</evidence>
<evidence type="ECO:0000313" key="5">
    <source>
        <dbReference type="Proteomes" id="UP000015480"/>
    </source>
</evidence>
<dbReference type="RefSeq" id="WP_020950202.1">
    <property type="nucleotide sequence ID" value="NC_022041.1"/>
</dbReference>
<keyword evidence="5" id="KW-1185">Reference proteome</keyword>
<dbReference type="OrthoDB" id="9792663at2"/>
<dbReference type="KEGG" id="pami:JCM7686_1463"/>
<dbReference type="eggNOG" id="COG0524">
    <property type="taxonomic scope" value="Bacteria"/>
</dbReference>
<keyword evidence="1" id="KW-0808">Transferase</keyword>
<dbReference type="GO" id="GO:0016301">
    <property type="term" value="F:kinase activity"/>
    <property type="evidence" value="ECO:0007669"/>
    <property type="project" value="UniProtKB-KW"/>
</dbReference>
<dbReference type="InterPro" id="IPR011611">
    <property type="entry name" value="PfkB_dom"/>
</dbReference>
<dbReference type="PATRIC" id="fig|1367847.3.peg.1435"/>
<dbReference type="STRING" id="1367847.JCM7686_1463"/>
<dbReference type="HOGENOM" id="CLU_027634_6_0_5"/>
<organism evidence="4 5">
    <name type="scientific">Paracoccus aminophilus JCM 7686</name>
    <dbReference type="NCBI Taxonomy" id="1367847"/>
    <lineage>
        <taxon>Bacteria</taxon>
        <taxon>Pseudomonadati</taxon>
        <taxon>Pseudomonadota</taxon>
        <taxon>Alphaproteobacteria</taxon>
        <taxon>Rhodobacterales</taxon>
        <taxon>Paracoccaceae</taxon>
        <taxon>Paracoccus</taxon>
    </lineage>
</organism>
<evidence type="ECO:0000256" key="1">
    <source>
        <dbReference type="ARBA" id="ARBA00022679"/>
    </source>
</evidence>
<proteinExistence type="predicted"/>
<dbReference type="Pfam" id="PF00294">
    <property type="entry name" value="PfkB"/>
    <property type="match status" value="1"/>
</dbReference>
<accession>S5XMS8</accession>
<dbReference type="SUPFAM" id="SSF53613">
    <property type="entry name" value="Ribokinase-like"/>
    <property type="match status" value="1"/>
</dbReference>
<dbReference type="AlphaFoldDB" id="S5XMS8"/>
<keyword evidence="2 4" id="KW-0418">Kinase</keyword>
<dbReference type="Gene3D" id="3.40.1190.20">
    <property type="match status" value="1"/>
</dbReference>
<sequence length="278" mass="29655">MRPVIDPKASRILLAAHINHDRIWRLEAPLVAGQRQSWREREVRLGGGGWFTGMRLCALGWQVDLLSHLARDARGEASYQTLAETGFTLDLLDRSAAETRLTEILLSPDGERTILAPPGAAPVFDLDQTEPRPAAAYLNIRHAGPGLIACLDQIPWVMIQLPIAPESRMPADLAVTSRADFPALTLAGIWDHAHACAGARLKTLIVTDGAGPVEILSEGARGAPVAVPDPLPLSNSIGAGDSFAGYLLDALLRGADPRAAVMAANLAMRDWLIAGTAP</sequence>
<dbReference type="Proteomes" id="UP000015480">
    <property type="component" value="Chromosome"/>
</dbReference>
<feature type="domain" description="Carbohydrate kinase PfkB" evidence="3">
    <location>
        <begin position="171"/>
        <end position="267"/>
    </location>
</feature>
<dbReference type="PANTHER" id="PTHR10584">
    <property type="entry name" value="SUGAR KINASE"/>
    <property type="match status" value="1"/>
</dbReference>